<sequence length="114" mass="12537">MVSQPFAKREAVFVHVSGGHVKRAEFFMVGYGLLVAVFPLPRVGVDPVHMYRVKARDLFFRQMRGAVESAASYFAHSSQPGSDTQAVFGGVVRRYVEVVMPHVVFGAGEVVLLP</sequence>
<name>A0A645IGD1_9ZZZZ</name>
<comment type="caution">
    <text evidence="1">The sequence shown here is derived from an EMBL/GenBank/DDBJ whole genome shotgun (WGS) entry which is preliminary data.</text>
</comment>
<evidence type="ECO:0000313" key="1">
    <source>
        <dbReference type="EMBL" id="MPN50368.1"/>
    </source>
</evidence>
<proteinExistence type="predicted"/>
<protein>
    <submittedName>
        <fullName evidence="1">Uncharacterized protein</fullName>
    </submittedName>
</protein>
<dbReference type="EMBL" id="VSSQ01114489">
    <property type="protein sequence ID" value="MPN50368.1"/>
    <property type="molecule type" value="Genomic_DNA"/>
</dbReference>
<reference evidence="1" key="1">
    <citation type="submission" date="2019-08" db="EMBL/GenBank/DDBJ databases">
        <authorList>
            <person name="Kucharzyk K."/>
            <person name="Murdoch R.W."/>
            <person name="Higgins S."/>
            <person name="Loffler F."/>
        </authorList>
    </citation>
    <scope>NUCLEOTIDE SEQUENCE</scope>
</reference>
<accession>A0A645IGD1</accession>
<dbReference type="AlphaFoldDB" id="A0A645IGD1"/>
<organism evidence="1">
    <name type="scientific">bioreactor metagenome</name>
    <dbReference type="NCBI Taxonomy" id="1076179"/>
    <lineage>
        <taxon>unclassified sequences</taxon>
        <taxon>metagenomes</taxon>
        <taxon>ecological metagenomes</taxon>
    </lineage>
</organism>
<gene>
    <name evidence="1" type="ORF">SDC9_197994</name>
</gene>